<dbReference type="AlphaFoldDB" id="A0A5C5YUJ6"/>
<dbReference type="PANTHER" id="PTHR35793">
    <property type="entry name" value="INNER MEMBRANE PROTEIN YJIG"/>
    <property type="match status" value="1"/>
</dbReference>
<keyword evidence="3" id="KW-1185">Reference proteome</keyword>
<reference evidence="2 3" key="1">
    <citation type="submission" date="2019-02" db="EMBL/GenBank/DDBJ databases">
        <title>Deep-cultivation of Planctomycetes and their phenomic and genomic characterization uncovers novel biology.</title>
        <authorList>
            <person name="Wiegand S."/>
            <person name="Jogler M."/>
            <person name="Boedeker C."/>
            <person name="Pinto D."/>
            <person name="Vollmers J."/>
            <person name="Rivas-Marin E."/>
            <person name="Kohn T."/>
            <person name="Peeters S.H."/>
            <person name="Heuer A."/>
            <person name="Rast P."/>
            <person name="Oberbeckmann S."/>
            <person name="Bunk B."/>
            <person name="Jeske O."/>
            <person name="Meyerdierks A."/>
            <person name="Storesund J.E."/>
            <person name="Kallscheuer N."/>
            <person name="Luecker S."/>
            <person name="Lage O.M."/>
            <person name="Pohl T."/>
            <person name="Merkel B.J."/>
            <person name="Hornburger P."/>
            <person name="Mueller R.-W."/>
            <person name="Bruemmer F."/>
            <person name="Labrenz M."/>
            <person name="Spormann A.M."/>
            <person name="Op Den Camp H."/>
            <person name="Overmann J."/>
            <person name="Amann R."/>
            <person name="Jetten M.S.M."/>
            <person name="Mascher T."/>
            <person name="Medema M.H."/>
            <person name="Devos D.P."/>
            <person name="Kaster A.-K."/>
            <person name="Ovreas L."/>
            <person name="Rohde M."/>
            <person name="Galperin M.Y."/>
            <person name="Jogler C."/>
        </authorList>
    </citation>
    <scope>NUCLEOTIDE SEQUENCE [LARGE SCALE GENOMIC DNA]</scope>
    <source>
        <strain evidence="2 3">Pla123a</strain>
    </source>
</reference>
<dbReference type="Proteomes" id="UP000318478">
    <property type="component" value="Unassembled WGS sequence"/>
</dbReference>
<sequence length="189" mass="20450">MMEHIIEFAEVVSQWTIPLAMLLIVVWAKIRGVAMYESFLVGAKEGFGVAVMIMPYLVAILVVIKVFLASGLFDDAKYVLAAGLRFAGVESTEVVDSLELLPLAFSKPLSGGASRGLLVEIFDDEQHGPDSRLGLTASLMMGSTETTFYVIAVYFGAVQVRRTRHTLPACLIADFVGLTAAVILGFVLF</sequence>
<evidence type="ECO:0000256" key="1">
    <source>
        <dbReference type="SAM" id="Phobius"/>
    </source>
</evidence>
<dbReference type="PANTHER" id="PTHR35793:SF2">
    <property type="entry name" value="INNER MEMBRANE PROTEIN YJIG"/>
    <property type="match status" value="1"/>
</dbReference>
<gene>
    <name evidence="2" type="primary">spmB</name>
    <name evidence="2" type="ORF">Pla123a_12380</name>
</gene>
<proteinExistence type="predicted"/>
<keyword evidence="1" id="KW-0472">Membrane</keyword>
<name>A0A5C5YUJ6_9BACT</name>
<keyword evidence="1" id="KW-1133">Transmembrane helix</keyword>
<comment type="caution">
    <text evidence="2">The sequence shown here is derived from an EMBL/GenBank/DDBJ whole genome shotgun (WGS) entry which is preliminary data.</text>
</comment>
<dbReference type="GO" id="GO:0005886">
    <property type="term" value="C:plasma membrane"/>
    <property type="evidence" value="ECO:0007669"/>
    <property type="project" value="TreeGrafter"/>
</dbReference>
<accession>A0A5C5YUJ6</accession>
<organism evidence="2 3">
    <name type="scientific">Posidoniimonas polymericola</name>
    <dbReference type="NCBI Taxonomy" id="2528002"/>
    <lineage>
        <taxon>Bacteria</taxon>
        <taxon>Pseudomonadati</taxon>
        <taxon>Planctomycetota</taxon>
        <taxon>Planctomycetia</taxon>
        <taxon>Pirellulales</taxon>
        <taxon>Lacipirellulaceae</taxon>
        <taxon>Posidoniimonas</taxon>
    </lineage>
</organism>
<feature type="transmembrane region" description="Helical" evidence="1">
    <location>
        <begin position="12"/>
        <end position="34"/>
    </location>
</feature>
<evidence type="ECO:0000313" key="3">
    <source>
        <dbReference type="Proteomes" id="UP000318478"/>
    </source>
</evidence>
<keyword evidence="1" id="KW-0812">Transmembrane</keyword>
<dbReference type="RefSeq" id="WP_146584909.1">
    <property type="nucleotide sequence ID" value="NZ_SJPO01000002.1"/>
</dbReference>
<feature type="transmembrane region" description="Helical" evidence="1">
    <location>
        <begin position="133"/>
        <end position="155"/>
    </location>
</feature>
<protein>
    <submittedName>
        <fullName evidence="2">Spore maturation protein B</fullName>
    </submittedName>
</protein>
<evidence type="ECO:0000313" key="2">
    <source>
        <dbReference type="EMBL" id="TWT78446.1"/>
    </source>
</evidence>
<dbReference type="EMBL" id="SJPO01000002">
    <property type="protein sequence ID" value="TWT78446.1"/>
    <property type="molecule type" value="Genomic_DNA"/>
</dbReference>
<dbReference type="InterPro" id="IPR052549">
    <property type="entry name" value="SpmB"/>
</dbReference>
<dbReference type="OrthoDB" id="9805623at2"/>
<feature type="transmembrane region" description="Helical" evidence="1">
    <location>
        <begin position="46"/>
        <end position="68"/>
    </location>
</feature>
<feature type="transmembrane region" description="Helical" evidence="1">
    <location>
        <begin position="167"/>
        <end position="188"/>
    </location>
</feature>